<dbReference type="EMBL" id="FOSB01000005">
    <property type="protein sequence ID" value="SFJ89118.1"/>
    <property type="molecule type" value="Genomic_DNA"/>
</dbReference>
<name>A0A1I3V123_HALDA</name>
<keyword evidence="2" id="KW-1185">Reference proteome</keyword>
<reference evidence="2" key="1">
    <citation type="submission" date="2016-10" db="EMBL/GenBank/DDBJ databases">
        <authorList>
            <person name="Varghese N."/>
            <person name="Submissions S."/>
        </authorList>
    </citation>
    <scope>NUCLEOTIDE SEQUENCE [LARGE SCALE GENOMIC DNA]</scope>
    <source>
        <strain evidence="2">CGMCC 1.3704</strain>
    </source>
</reference>
<evidence type="ECO:0000313" key="1">
    <source>
        <dbReference type="EMBL" id="SFJ89118.1"/>
    </source>
</evidence>
<dbReference type="AlphaFoldDB" id="A0A1I3V123"/>
<gene>
    <name evidence="1" type="ORF">SAMN04487936_10594</name>
</gene>
<evidence type="ECO:0000313" key="2">
    <source>
        <dbReference type="Proteomes" id="UP000183557"/>
    </source>
</evidence>
<dbReference type="Proteomes" id="UP000183557">
    <property type="component" value="Unassembled WGS sequence"/>
</dbReference>
<proteinExistence type="predicted"/>
<sequence length="90" mass="10443">MRSFHFLNSDNWSPVCISDAIAAELFCIEFKGSAMMDEPTIFSICTASFDNEHIEWTASMLEQTQPLHYKFKNQVLVITCHLFYTHLIVH</sequence>
<accession>A0A1I3V123</accession>
<protein>
    <submittedName>
        <fullName evidence="1">Uncharacterized protein</fullName>
    </submittedName>
</protein>
<organism evidence="1 2">
    <name type="scientific">Halobacillus dabanensis</name>
    <dbReference type="NCBI Taxonomy" id="240302"/>
    <lineage>
        <taxon>Bacteria</taxon>
        <taxon>Bacillati</taxon>
        <taxon>Bacillota</taxon>
        <taxon>Bacilli</taxon>
        <taxon>Bacillales</taxon>
        <taxon>Bacillaceae</taxon>
        <taxon>Halobacillus</taxon>
    </lineage>
</organism>